<keyword evidence="2" id="KW-1185">Reference proteome</keyword>
<comment type="caution">
    <text evidence="1">The sequence shown here is derived from an EMBL/GenBank/DDBJ whole genome shotgun (WGS) entry which is preliminary data.</text>
</comment>
<dbReference type="EMBL" id="CAJVPT010012903">
    <property type="protein sequence ID" value="CAG8591422.1"/>
    <property type="molecule type" value="Genomic_DNA"/>
</dbReference>
<name>A0ACA9MJN7_9GLOM</name>
<accession>A0ACA9MJN7</accession>
<sequence length="92" mass="10114">MSFNVAGSSTSVPVIPSSDLLTIKEVRGFNAEELNGFLKRRLNGIDNHINTLTDQEVDGEAFLDLTPDSLKAYEIPLEAISKIVNLINKIQN</sequence>
<feature type="non-terminal residue" evidence="1">
    <location>
        <position position="92"/>
    </location>
</feature>
<evidence type="ECO:0000313" key="2">
    <source>
        <dbReference type="Proteomes" id="UP000789525"/>
    </source>
</evidence>
<reference evidence="1" key="1">
    <citation type="submission" date="2021-06" db="EMBL/GenBank/DDBJ databases">
        <authorList>
            <person name="Kallberg Y."/>
            <person name="Tangrot J."/>
            <person name="Rosling A."/>
        </authorList>
    </citation>
    <scope>NUCLEOTIDE SEQUENCE</scope>
    <source>
        <strain evidence="1">CL356</strain>
    </source>
</reference>
<organism evidence="1 2">
    <name type="scientific">Acaulospora colombiana</name>
    <dbReference type="NCBI Taxonomy" id="27376"/>
    <lineage>
        <taxon>Eukaryota</taxon>
        <taxon>Fungi</taxon>
        <taxon>Fungi incertae sedis</taxon>
        <taxon>Mucoromycota</taxon>
        <taxon>Glomeromycotina</taxon>
        <taxon>Glomeromycetes</taxon>
        <taxon>Diversisporales</taxon>
        <taxon>Acaulosporaceae</taxon>
        <taxon>Acaulospora</taxon>
    </lineage>
</organism>
<gene>
    <name evidence="1" type="ORF">ACOLOM_LOCUS6336</name>
</gene>
<dbReference type="Proteomes" id="UP000789525">
    <property type="component" value="Unassembled WGS sequence"/>
</dbReference>
<proteinExistence type="predicted"/>
<protein>
    <submittedName>
        <fullName evidence="1">7958_t:CDS:1</fullName>
    </submittedName>
</protein>
<evidence type="ECO:0000313" key="1">
    <source>
        <dbReference type="EMBL" id="CAG8591422.1"/>
    </source>
</evidence>